<dbReference type="KEGG" id="hjo:AY555_00460"/>
<feature type="transmembrane region" description="Helical" evidence="8">
    <location>
        <begin position="229"/>
        <end position="249"/>
    </location>
</feature>
<evidence type="ECO:0000313" key="9">
    <source>
        <dbReference type="EMBL" id="AMW33891.1"/>
    </source>
</evidence>
<feature type="transmembrane region" description="Helical" evidence="8">
    <location>
        <begin position="287"/>
        <end position="307"/>
    </location>
</feature>
<comment type="similarity">
    <text evidence="2">Belongs to the auxin efflux carrier (TC 2.A.69) family.</text>
</comment>
<feature type="transmembrane region" description="Helical" evidence="8">
    <location>
        <begin position="171"/>
        <end position="189"/>
    </location>
</feature>
<dbReference type="InterPro" id="IPR004776">
    <property type="entry name" value="Mem_transp_PIN-like"/>
</dbReference>
<feature type="transmembrane region" description="Helical" evidence="8">
    <location>
        <begin position="123"/>
        <end position="150"/>
    </location>
</feature>
<proteinExistence type="inferred from homology"/>
<name>A0A143DAY9_9PROT</name>
<feature type="transmembrane region" description="Helical" evidence="8">
    <location>
        <begin position="255"/>
        <end position="275"/>
    </location>
</feature>
<dbReference type="RefSeq" id="WP_066131968.1">
    <property type="nucleotide sequence ID" value="NZ_CP014525.1"/>
</dbReference>
<evidence type="ECO:0000256" key="2">
    <source>
        <dbReference type="ARBA" id="ARBA00010145"/>
    </source>
</evidence>
<dbReference type="EMBL" id="CP014525">
    <property type="protein sequence ID" value="AMW33891.1"/>
    <property type="molecule type" value="Genomic_DNA"/>
</dbReference>
<feature type="transmembrane region" description="Helical" evidence="8">
    <location>
        <begin position="60"/>
        <end position="81"/>
    </location>
</feature>
<dbReference type="GeneID" id="53315635"/>
<evidence type="ECO:0000256" key="4">
    <source>
        <dbReference type="ARBA" id="ARBA00022475"/>
    </source>
</evidence>
<dbReference type="PANTHER" id="PTHR36838">
    <property type="entry name" value="AUXIN EFFLUX CARRIER FAMILY PROTEIN"/>
    <property type="match status" value="1"/>
</dbReference>
<dbReference type="InterPro" id="IPR038770">
    <property type="entry name" value="Na+/solute_symporter_sf"/>
</dbReference>
<dbReference type="Gene3D" id="1.20.1530.20">
    <property type="match status" value="1"/>
</dbReference>
<evidence type="ECO:0000256" key="8">
    <source>
        <dbReference type="SAM" id="Phobius"/>
    </source>
</evidence>
<dbReference type="GO" id="GO:0005886">
    <property type="term" value="C:plasma membrane"/>
    <property type="evidence" value="ECO:0007669"/>
    <property type="project" value="UniProtKB-SubCell"/>
</dbReference>
<keyword evidence="6 8" id="KW-1133">Transmembrane helix</keyword>
<dbReference type="OrthoDB" id="9805563at2"/>
<sequence>MFVVFGALLPVVMLLGLGYGVRAAGFVSPRIWSALEWITYYILIPSFLIHALGHRPPEPAVIGGMASGILGVSLCMTLALWSVPILFPACDRAAFTSVFQGVIRGNTFIALGVAEGLWGPPGLALVAAAAGVTVILFNVLCVGTLSVFLVQAQGKWHLVLKIALALARNPLIWACVIGWAVGTGVISVSDGFMNGLGFAGAAAVPMALLVAGSGLRFGPLGASWLMEALSSLLKLLIMPAGGVLAAHLLGLEGMVRAVVILMLALPAPPSAYVLARQMGGDAPLMARIISLQMIFAFFTLPATVLVADML</sequence>
<protein>
    <recommendedName>
        <fullName evidence="11">Transporter</fullName>
    </recommendedName>
</protein>
<evidence type="ECO:0000256" key="6">
    <source>
        <dbReference type="ARBA" id="ARBA00022989"/>
    </source>
</evidence>
<evidence type="ECO:0008006" key="11">
    <source>
        <dbReference type="Google" id="ProtNLM"/>
    </source>
</evidence>
<gene>
    <name evidence="9" type="ORF">AY555_00460</name>
</gene>
<accession>A0A143DAY9</accession>
<keyword evidence="5 8" id="KW-0812">Transmembrane</keyword>
<keyword evidence="10" id="KW-1185">Reference proteome</keyword>
<keyword evidence="3" id="KW-0813">Transport</keyword>
<dbReference type="PANTHER" id="PTHR36838:SF4">
    <property type="entry name" value="AUXIN EFFLUX CARRIER FAMILY PROTEIN"/>
    <property type="match status" value="1"/>
</dbReference>
<evidence type="ECO:0000256" key="5">
    <source>
        <dbReference type="ARBA" id="ARBA00022692"/>
    </source>
</evidence>
<comment type="subcellular location">
    <subcellularLocation>
        <location evidence="1">Cell membrane</location>
        <topology evidence="1">Multi-pass membrane protein</topology>
    </subcellularLocation>
</comment>
<evidence type="ECO:0000256" key="1">
    <source>
        <dbReference type="ARBA" id="ARBA00004651"/>
    </source>
</evidence>
<dbReference type="Pfam" id="PF03547">
    <property type="entry name" value="Mem_trans"/>
    <property type="match status" value="1"/>
</dbReference>
<keyword evidence="7 8" id="KW-0472">Membrane</keyword>
<dbReference type="Proteomes" id="UP000076066">
    <property type="component" value="Chromosome"/>
</dbReference>
<feature type="transmembrane region" description="Helical" evidence="8">
    <location>
        <begin position="33"/>
        <end position="53"/>
    </location>
</feature>
<evidence type="ECO:0000313" key="10">
    <source>
        <dbReference type="Proteomes" id="UP000076066"/>
    </source>
</evidence>
<dbReference type="AlphaFoldDB" id="A0A143DAY9"/>
<reference evidence="9 10" key="1">
    <citation type="submission" date="2016-02" db="EMBL/GenBank/DDBJ databases">
        <title>Complete Genome of H5569, the type strain of the newly described species Haematospirillium jordaniae.</title>
        <authorList>
            <person name="Nicholson A.C."/>
            <person name="Humrighouse B.W."/>
            <person name="Loparov V."/>
            <person name="McQuiston J.R."/>
        </authorList>
    </citation>
    <scope>NUCLEOTIDE SEQUENCE [LARGE SCALE GENOMIC DNA]</scope>
    <source>
        <strain evidence="9 10">H5569</strain>
    </source>
</reference>
<evidence type="ECO:0000256" key="7">
    <source>
        <dbReference type="ARBA" id="ARBA00023136"/>
    </source>
</evidence>
<evidence type="ECO:0000256" key="3">
    <source>
        <dbReference type="ARBA" id="ARBA00022448"/>
    </source>
</evidence>
<feature type="transmembrane region" description="Helical" evidence="8">
    <location>
        <begin position="195"/>
        <end position="217"/>
    </location>
</feature>
<dbReference type="GO" id="GO:0055085">
    <property type="term" value="P:transmembrane transport"/>
    <property type="evidence" value="ECO:0007669"/>
    <property type="project" value="InterPro"/>
</dbReference>
<dbReference type="STRING" id="1549855.AY555_00460"/>
<organism evidence="9 10">
    <name type="scientific">Haematospirillum jordaniae</name>
    <dbReference type="NCBI Taxonomy" id="1549855"/>
    <lineage>
        <taxon>Bacteria</taxon>
        <taxon>Pseudomonadati</taxon>
        <taxon>Pseudomonadota</taxon>
        <taxon>Alphaproteobacteria</taxon>
        <taxon>Rhodospirillales</taxon>
        <taxon>Novispirillaceae</taxon>
        <taxon>Haematospirillum</taxon>
    </lineage>
</organism>
<keyword evidence="4" id="KW-1003">Cell membrane</keyword>